<dbReference type="Proteomes" id="UP001148189">
    <property type="component" value="Unassembled WGS sequence"/>
</dbReference>
<evidence type="ECO:0000313" key="2">
    <source>
        <dbReference type="Proteomes" id="UP001148189"/>
    </source>
</evidence>
<organism evidence="1 2">
    <name type="scientific">Pseudomonas shahriarae</name>
    <dbReference type="NCBI Taxonomy" id="2745512"/>
    <lineage>
        <taxon>Bacteria</taxon>
        <taxon>Pseudomonadati</taxon>
        <taxon>Pseudomonadota</taxon>
        <taxon>Gammaproteobacteria</taxon>
        <taxon>Pseudomonadales</taxon>
        <taxon>Pseudomonadaceae</taxon>
        <taxon>Pseudomonas</taxon>
    </lineage>
</organism>
<sequence>MTVNTKNTRRLAIPALPIQSLTPCYCIDASPLYQNLGFDFDSPGRLVIAVENE</sequence>
<accession>A0ABT5NCR7</accession>
<gene>
    <name evidence="1" type="ORF">M5G21_15425</name>
</gene>
<keyword evidence="2" id="KW-1185">Reference proteome</keyword>
<dbReference type="RefSeq" id="WP_273865205.1">
    <property type="nucleotide sequence ID" value="NZ_JAMDHD010000024.1"/>
</dbReference>
<comment type="caution">
    <text evidence="1">The sequence shown here is derived from an EMBL/GenBank/DDBJ whole genome shotgun (WGS) entry which is preliminary data.</text>
</comment>
<name>A0ABT5NCR7_9PSED</name>
<dbReference type="EMBL" id="JAMDHD010000024">
    <property type="protein sequence ID" value="MDD0986345.1"/>
    <property type="molecule type" value="Genomic_DNA"/>
</dbReference>
<protein>
    <submittedName>
        <fullName evidence="1">Uncharacterized protein</fullName>
    </submittedName>
</protein>
<proteinExistence type="predicted"/>
<evidence type="ECO:0000313" key="1">
    <source>
        <dbReference type="EMBL" id="MDD0986345.1"/>
    </source>
</evidence>
<reference evidence="1" key="1">
    <citation type="submission" date="2022-05" db="EMBL/GenBank/DDBJ databases">
        <title>Novel Pseudomonas spp. Isolated from a Rainbow Trout Aquaculture Facility.</title>
        <authorList>
            <person name="Testerman T."/>
            <person name="Graf J."/>
        </authorList>
    </citation>
    <scope>NUCLEOTIDE SEQUENCE</scope>
    <source>
        <strain evidence="1">ID1050</strain>
    </source>
</reference>